<evidence type="ECO:0000256" key="3">
    <source>
        <dbReference type="ARBA" id="ARBA00022833"/>
    </source>
</evidence>
<proteinExistence type="predicted"/>
<dbReference type="Pfam" id="PF04434">
    <property type="entry name" value="SWIM"/>
    <property type="match status" value="1"/>
</dbReference>
<dbReference type="InterPro" id="IPR006564">
    <property type="entry name" value="Znf_PMZ"/>
</dbReference>
<accession>A0A9D4X0P1</accession>
<reference evidence="5 6" key="1">
    <citation type="journal article" date="2022" name="Nat. Genet.">
        <title>Improved pea reference genome and pan-genome highlight genomic features and evolutionary characteristics.</title>
        <authorList>
            <person name="Yang T."/>
            <person name="Liu R."/>
            <person name="Luo Y."/>
            <person name="Hu S."/>
            <person name="Wang D."/>
            <person name="Wang C."/>
            <person name="Pandey M.K."/>
            <person name="Ge S."/>
            <person name="Xu Q."/>
            <person name="Li N."/>
            <person name="Li G."/>
            <person name="Huang Y."/>
            <person name="Saxena R.K."/>
            <person name="Ji Y."/>
            <person name="Li M."/>
            <person name="Yan X."/>
            <person name="He Y."/>
            <person name="Liu Y."/>
            <person name="Wang X."/>
            <person name="Xiang C."/>
            <person name="Varshney R.K."/>
            <person name="Ding H."/>
            <person name="Gao S."/>
            <person name="Zong X."/>
        </authorList>
    </citation>
    <scope>NUCLEOTIDE SEQUENCE [LARGE SCALE GENOMIC DNA]</scope>
    <source>
        <strain evidence="5 6">cv. Zhongwan 6</strain>
    </source>
</reference>
<dbReference type="InterPro" id="IPR004330">
    <property type="entry name" value="FAR1_DNA_bnd_dom"/>
</dbReference>
<sequence length="273" mass="31456">MTSLNDDWKPKIDMGFDNIEQTSQFWLVYNAHVDFGVRKCYANKNKDDTISSCRFVCSKEGVRKRKNIYAFVSTHRVEIKTDCKARTSLVCNNGKLVIHDFVEEHNHSLQSPETTHMLASHRKIAEVQSCEIDLADDSGLSCRKFETFGILCSHALKVLEANDVKSIPHEYILRRWTRHARYGIVQDSRGKEVEADPKLSRTRMFRHVVSKFIKVTASCEEGDLKIVDDTVDLMHKKIIECRSHDRENHSHDNPIFPSSNVILPKRDSRNVLA</sequence>
<gene>
    <name evidence="5" type="ORF">KIW84_057314</name>
</gene>
<evidence type="ECO:0000256" key="2">
    <source>
        <dbReference type="ARBA" id="ARBA00022771"/>
    </source>
</evidence>
<organism evidence="5 6">
    <name type="scientific">Pisum sativum</name>
    <name type="common">Garden pea</name>
    <name type="synonym">Lathyrus oleraceus</name>
    <dbReference type="NCBI Taxonomy" id="3888"/>
    <lineage>
        <taxon>Eukaryota</taxon>
        <taxon>Viridiplantae</taxon>
        <taxon>Streptophyta</taxon>
        <taxon>Embryophyta</taxon>
        <taxon>Tracheophyta</taxon>
        <taxon>Spermatophyta</taxon>
        <taxon>Magnoliopsida</taxon>
        <taxon>eudicotyledons</taxon>
        <taxon>Gunneridae</taxon>
        <taxon>Pentapetalae</taxon>
        <taxon>rosids</taxon>
        <taxon>fabids</taxon>
        <taxon>Fabales</taxon>
        <taxon>Fabaceae</taxon>
        <taxon>Papilionoideae</taxon>
        <taxon>50 kb inversion clade</taxon>
        <taxon>NPAAA clade</taxon>
        <taxon>Hologalegina</taxon>
        <taxon>IRL clade</taxon>
        <taxon>Fabeae</taxon>
        <taxon>Lathyrus</taxon>
    </lineage>
</organism>
<name>A0A9D4X0P1_PEA</name>
<keyword evidence="1" id="KW-0479">Metal-binding</keyword>
<evidence type="ECO:0000259" key="4">
    <source>
        <dbReference type="SMART" id="SM00575"/>
    </source>
</evidence>
<feature type="domain" description="Zinc finger PMZ-type" evidence="4">
    <location>
        <begin position="141"/>
        <end position="165"/>
    </location>
</feature>
<dbReference type="Gramene" id="Psat05G0731400-T1">
    <property type="protein sequence ID" value="KAI5412604.1"/>
    <property type="gene ID" value="KIW84_057314"/>
</dbReference>
<dbReference type="PANTHER" id="PTHR47718:SF2">
    <property type="entry name" value="PROTEIN FAR1-RELATED SEQUENCE 5-LIKE"/>
    <property type="match status" value="1"/>
</dbReference>
<keyword evidence="3" id="KW-0862">Zinc</keyword>
<keyword evidence="2" id="KW-0863">Zinc-finger</keyword>
<dbReference type="SMART" id="SM00575">
    <property type="entry name" value="ZnF_PMZ"/>
    <property type="match status" value="1"/>
</dbReference>
<protein>
    <recommendedName>
        <fullName evidence="4">Zinc finger PMZ-type domain-containing protein</fullName>
    </recommendedName>
</protein>
<dbReference type="PANTHER" id="PTHR47718">
    <property type="entry name" value="OS01G0519700 PROTEIN"/>
    <property type="match status" value="1"/>
</dbReference>
<evidence type="ECO:0000313" key="5">
    <source>
        <dbReference type="EMBL" id="KAI5412604.1"/>
    </source>
</evidence>
<dbReference type="AlphaFoldDB" id="A0A9D4X0P1"/>
<dbReference type="InterPro" id="IPR007527">
    <property type="entry name" value="Znf_SWIM"/>
</dbReference>
<dbReference type="EMBL" id="JAMSHJ010000005">
    <property type="protein sequence ID" value="KAI5412604.1"/>
    <property type="molecule type" value="Genomic_DNA"/>
</dbReference>
<evidence type="ECO:0000313" key="6">
    <source>
        <dbReference type="Proteomes" id="UP001058974"/>
    </source>
</evidence>
<comment type="caution">
    <text evidence="5">The sequence shown here is derived from an EMBL/GenBank/DDBJ whole genome shotgun (WGS) entry which is preliminary data.</text>
</comment>
<dbReference type="GO" id="GO:0008270">
    <property type="term" value="F:zinc ion binding"/>
    <property type="evidence" value="ECO:0007669"/>
    <property type="project" value="UniProtKB-KW"/>
</dbReference>
<evidence type="ECO:0000256" key="1">
    <source>
        <dbReference type="ARBA" id="ARBA00022723"/>
    </source>
</evidence>
<dbReference type="Proteomes" id="UP001058974">
    <property type="component" value="Chromosome 5"/>
</dbReference>
<dbReference type="Pfam" id="PF03101">
    <property type="entry name" value="FAR1"/>
    <property type="match status" value="1"/>
</dbReference>
<keyword evidence="6" id="KW-1185">Reference proteome</keyword>